<dbReference type="KEGG" id="tep:TepRe1_1167"/>
<feature type="domain" description="Peptidoglycan binding-like" evidence="2">
    <location>
        <begin position="38"/>
        <end position="94"/>
    </location>
</feature>
<sequence length="228" mass="24568">MRKIILAKVLLISTLFLIVTPAAIAAQLGDRVLTKGCRGQDVAQLQQVLNNKGFWSGYADGILGNKTVDALVKFQKAKGLKADGIAGFETFSALGVDTSYRGSSGRFSTRDVELLAKLVYAEARGEPYSGQVAVAATVLNRLNNPAYPKSIPEIIFQVVDGHYQYSPVLDGQINLVPDETARRAVVDALSGVDPTGGATTFYNPSKTSDQWVRNRSYVTAIGNHVFSK</sequence>
<feature type="domain" description="Cell wall hydrolase SleB" evidence="3">
    <location>
        <begin position="125"/>
        <end position="226"/>
    </location>
</feature>
<dbReference type="STRING" id="1209989.TepRe1_1167"/>
<dbReference type="GO" id="GO:0016787">
    <property type="term" value="F:hydrolase activity"/>
    <property type="evidence" value="ECO:0007669"/>
    <property type="project" value="UniProtKB-KW"/>
</dbReference>
<dbReference type="Pfam" id="PF07486">
    <property type="entry name" value="Hydrolase_2"/>
    <property type="match status" value="1"/>
</dbReference>
<gene>
    <name evidence="4" type="ordered locus">TEPIRE1_1277</name>
</gene>
<dbReference type="Gene3D" id="1.10.101.10">
    <property type="entry name" value="PGBD-like superfamily/PGBD"/>
    <property type="match status" value="1"/>
</dbReference>
<dbReference type="InterPro" id="IPR036365">
    <property type="entry name" value="PGBD-like_sf"/>
</dbReference>
<dbReference type="Proteomes" id="UP000010802">
    <property type="component" value="Chromosome"/>
</dbReference>
<dbReference type="RefSeq" id="WP_013778236.1">
    <property type="nucleotide sequence ID" value="NC_015519.1"/>
</dbReference>
<keyword evidence="1" id="KW-0732">Signal</keyword>
<dbReference type="eggNOG" id="COG3409">
    <property type="taxonomic scope" value="Bacteria"/>
</dbReference>
<dbReference type="HOGENOM" id="CLU_053345_0_0_9"/>
<dbReference type="InterPro" id="IPR036366">
    <property type="entry name" value="PGBDSf"/>
</dbReference>
<evidence type="ECO:0000313" key="4">
    <source>
        <dbReference type="EMBL" id="CCP26001.1"/>
    </source>
</evidence>
<evidence type="ECO:0000256" key="1">
    <source>
        <dbReference type="SAM" id="SignalP"/>
    </source>
</evidence>
<accession>F4LT44</accession>
<keyword evidence="4" id="KW-0378">Hydrolase</keyword>
<protein>
    <submittedName>
        <fullName evidence="4">Cell wall hydrolase SleB</fullName>
    </submittedName>
</protein>
<dbReference type="SUPFAM" id="SSF47090">
    <property type="entry name" value="PGBD-like"/>
    <property type="match status" value="1"/>
</dbReference>
<dbReference type="PATRIC" id="fig|1209989.3.peg.1413"/>
<feature type="chain" id="PRO_5003316988" evidence="1">
    <location>
        <begin position="26"/>
        <end position="228"/>
    </location>
</feature>
<feature type="signal peptide" evidence="1">
    <location>
        <begin position="1"/>
        <end position="25"/>
    </location>
</feature>
<dbReference type="Gene3D" id="1.10.10.2520">
    <property type="entry name" value="Cell wall hydrolase SleB, domain 1"/>
    <property type="match status" value="1"/>
</dbReference>
<evidence type="ECO:0000259" key="2">
    <source>
        <dbReference type="Pfam" id="PF01471"/>
    </source>
</evidence>
<dbReference type="KEGG" id="tae:TepiRe1_1277"/>
<organism evidence="4 5">
    <name type="scientific">Tepidanaerobacter acetatoxydans (strain DSM 21804 / JCM 16047 / Re1)</name>
    <dbReference type="NCBI Taxonomy" id="1209989"/>
    <lineage>
        <taxon>Bacteria</taxon>
        <taxon>Bacillati</taxon>
        <taxon>Bacillota</taxon>
        <taxon>Clostridia</taxon>
        <taxon>Thermosediminibacterales</taxon>
        <taxon>Tepidanaerobacteraceae</taxon>
        <taxon>Tepidanaerobacter</taxon>
    </lineage>
</organism>
<proteinExistence type="predicted"/>
<dbReference type="InterPro" id="IPR002477">
    <property type="entry name" value="Peptidoglycan-bd-like"/>
</dbReference>
<evidence type="ECO:0000313" key="5">
    <source>
        <dbReference type="Proteomes" id="UP000010802"/>
    </source>
</evidence>
<accession>L0RYJ3</accession>
<keyword evidence="5" id="KW-1185">Reference proteome</keyword>
<evidence type="ECO:0000259" key="3">
    <source>
        <dbReference type="Pfam" id="PF07486"/>
    </source>
</evidence>
<dbReference type="eggNOG" id="COG3773">
    <property type="taxonomic scope" value="Bacteria"/>
</dbReference>
<dbReference type="Gene3D" id="6.20.240.60">
    <property type="match status" value="1"/>
</dbReference>
<dbReference type="AlphaFoldDB" id="F4LT44"/>
<name>F4LT44_TEPAE</name>
<dbReference type="OrthoDB" id="9785345at2"/>
<dbReference type="EMBL" id="HF563609">
    <property type="protein sequence ID" value="CCP26001.1"/>
    <property type="molecule type" value="Genomic_DNA"/>
</dbReference>
<dbReference type="InterPro" id="IPR011105">
    <property type="entry name" value="Cell_wall_hydrolase_SleB"/>
</dbReference>
<dbReference type="Pfam" id="PF01471">
    <property type="entry name" value="PG_binding_1"/>
    <property type="match status" value="1"/>
</dbReference>
<dbReference type="InterPro" id="IPR042047">
    <property type="entry name" value="SleB_dom1"/>
</dbReference>
<reference evidence="5" key="1">
    <citation type="journal article" date="2013" name="Genome Announc.">
        <title>First genome sequence of a syntrophic acetate-oxidizing bacterium, Tepidanaerobacter acetatoxydans strain Re1.</title>
        <authorList>
            <person name="Manzoor S."/>
            <person name="Bongcam-Rudloff E."/>
            <person name="Schnurer A."/>
            <person name="Muller B."/>
        </authorList>
    </citation>
    <scope>NUCLEOTIDE SEQUENCE [LARGE SCALE GENOMIC DNA]</scope>
    <source>
        <strain evidence="5">Re1</strain>
    </source>
</reference>